<gene>
    <name evidence="2" type="ORF">GCM10009688_04100</name>
</gene>
<evidence type="ECO:0000313" key="3">
    <source>
        <dbReference type="Proteomes" id="UP001500784"/>
    </source>
</evidence>
<name>A0ABN2NV90_9MICC</name>
<proteinExistence type="predicted"/>
<dbReference type="Proteomes" id="UP001500784">
    <property type="component" value="Unassembled WGS sequence"/>
</dbReference>
<dbReference type="Gene3D" id="3.40.430.10">
    <property type="entry name" value="Dihydrofolate Reductase, subunit A"/>
    <property type="match status" value="1"/>
</dbReference>
<feature type="domain" description="Bacterial bifunctional deaminase-reductase C-terminal" evidence="1">
    <location>
        <begin position="3"/>
        <end position="174"/>
    </location>
</feature>
<dbReference type="PANTHER" id="PTHR38011:SF11">
    <property type="entry name" value="2,5-DIAMINO-6-RIBOSYLAMINO-4(3H)-PYRIMIDINONE 5'-PHOSPHATE REDUCTASE"/>
    <property type="match status" value="1"/>
</dbReference>
<reference evidence="2 3" key="1">
    <citation type="journal article" date="2019" name="Int. J. Syst. Evol. Microbiol.">
        <title>The Global Catalogue of Microorganisms (GCM) 10K type strain sequencing project: providing services to taxonomists for standard genome sequencing and annotation.</title>
        <authorList>
            <consortium name="The Broad Institute Genomics Platform"/>
            <consortium name="The Broad Institute Genome Sequencing Center for Infectious Disease"/>
            <person name="Wu L."/>
            <person name="Ma J."/>
        </authorList>
    </citation>
    <scope>NUCLEOTIDE SEQUENCE [LARGE SCALE GENOMIC DNA]</scope>
    <source>
        <strain evidence="2 3">JCM 13316</strain>
    </source>
</reference>
<comment type="caution">
    <text evidence="2">The sequence shown here is derived from an EMBL/GenBank/DDBJ whole genome shotgun (WGS) entry which is preliminary data.</text>
</comment>
<dbReference type="InterPro" id="IPR002734">
    <property type="entry name" value="RibDG_C"/>
</dbReference>
<evidence type="ECO:0000259" key="1">
    <source>
        <dbReference type="Pfam" id="PF01872"/>
    </source>
</evidence>
<dbReference type="EMBL" id="BAAALV010000001">
    <property type="protein sequence ID" value="GAA1903295.1"/>
    <property type="molecule type" value="Genomic_DNA"/>
</dbReference>
<sequence length="180" mass="19076">MAKVLIHATVTLDGYMADPDGGVDWMFDVDATDEDTVLVNRVVGEIGAVVGGANRARTVEDGEEPYGGLPGVPVYLMTHSVAEPVVKDGVTYTFVVDEIGSALEMAKADAGEKAVSLLGGRISRQCLQLGVVDEIQLHVVPILLGAGITLFGGLNQRVNLELIEDAAYGSGVHLRYRVVR</sequence>
<keyword evidence="3" id="KW-1185">Reference proteome</keyword>
<evidence type="ECO:0000313" key="2">
    <source>
        <dbReference type="EMBL" id="GAA1903295.1"/>
    </source>
</evidence>
<dbReference type="PANTHER" id="PTHR38011">
    <property type="entry name" value="DIHYDROFOLATE REDUCTASE FAMILY PROTEIN (AFU_ORTHOLOGUE AFUA_8G06820)"/>
    <property type="match status" value="1"/>
</dbReference>
<accession>A0ABN2NV90</accession>
<dbReference type="Pfam" id="PF01872">
    <property type="entry name" value="RibD_C"/>
    <property type="match status" value="1"/>
</dbReference>
<organism evidence="2 3">
    <name type="scientific">Arthrobacter gandavensis</name>
    <dbReference type="NCBI Taxonomy" id="169960"/>
    <lineage>
        <taxon>Bacteria</taxon>
        <taxon>Bacillati</taxon>
        <taxon>Actinomycetota</taxon>
        <taxon>Actinomycetes</taxon>
        <taxon>Micrococcales</taxon>
        <taxon>Micrococcaceae</taxon>
        <taxon>Arthrobacter</taxon>
    </lineage>
</organism>
<dbReference type="InterPro" id="IPR024072">
    <property type="entry name" value="DHFR-like_dom_sf"/>
</dbReference>
<dbReference type="RefSeq" id="WP_152227682.1">
    <property type="nucleotide sequence ID" value="NZ_BAAALV010000001.1"/>
</dbReference>
<dbReference type="SUPFAM" id="SSF53597">
    <property type="entry name" value="Dihydrofolate reductase-like"/>
    <property type="match status" value="1"/>
</dbReference>
<protein>
    <submittedName>
        <fullName evidence="2">Dihydrofolate reductase family protein</fullName>
    </submittedName>
</protein>
<dbReference type="InterPro" id="IPR050765">
    <property type="entry name" value="Riboflavin_Biosynth_HTPR"/>
</dbReference>